<organism evidence="1 2">
    <name type="scientific">Nonomuraea bangladeshensis</name>
    <dbReference type="NCBI Taxonomy" id="404385"/>
    <lineage>
        <taxon>Bacteria</taxon>
        <taxon>Bacillati</taxon>
        <taxon>Actinomycetota</taxon>
        <taxon>Actinomycetes</taxon>
        <taxon>Streptosporangiales</taxon>
        <taxon>Streptosporangiaceae</taxon>
        <taxon>Nonomuraea</taxon>
    </lineage>
</organism>
<dbReference type="Proteomes" id="UP001552427">
    <property type="component" value="Unassembled WGS sequence"/>
</dbReference>
<evidence type="ECO:0000313" key="2">
    <source>
        <dbReference type="Proteomes" id="UP001552427"/>
    </source>
</evidence>
<proteinExistence type="predicted"/>
<reference evidence="1 2" key="1">
    <citation type="submission" date="2024-06" db="EMBL/GenBank/DDBJ databases">
        <title>The Natural Products Discovery Center: Release of the First 8490 Sequenced Strains for Exploring Actinobacteria Biosynthetic Diversity.</title>
        <authorList>
            <person name="Kalkreuter E."/>
            <person name="Kautsar S.A."/>
            <person name="Yang D."/>
            <person name="Bader C.D."/>
            <person name="Teijaro C.N."/>
            <person name="Fluegel L."/>
            <person name="Davis C.M."/>
            <person name="Simpson J.R."/>
            <person name="Lauterbach L."/>
            <person name="Steele A.D."/>
            <person name="Gui C."/>
            <person name="Meng S."/>
            <person name="Li G."/>
            <person name="Viehrig K."/>
            <person name="Ye F."/>
            <person name="Su P."/>
            <person name="Kiefer A.F."/>
            <person name="Nichols A."/>
            <person name="Cepeda A.J."/>
            <person name="Yan W."/>
            <person name="Fan B."/>
            <person name="Jiang Y."/>
            <person name="Adhikari A."/>
            <person name="Zheng C.-J."/>
            <person name="Schuster L."/>
            <person name="Cowan T.M."/>
            <person name="Smanski M.J."/>
            <person name="Chevrette M.G."/>
            <person name="De Carvalho L.P.S."/>
            <person name="Shen B."/>
        </authorList>
    </citation>
    <scope>NUCLEOTIDE SEQUENCE [LARGE SCALE GENOMIC DNA]</scope>
    <source>
        <strain evidence="1 2">NPDC049574</strain>
    </source>
</reference>
<dbReference type="RefSeq" id="WP_364443979.1">
    <property type="nucleotide sequence ID" value="NZ_JBFARM010000001.1"/>
</dbReference>
<comment type="caution">
    <text evidence="1">The sequence shown here is derived from an EMBL/GenBank/DDBJ whole genome shotgun (WGS) entry which is preliminary data.</text>
</comment>
<gene>
    <name evidence="1" type="ORF">AB0K40_00495</name>
</gene>
<evidence type="ECO:0000313" key="1">
    <source>
        <dbReference type="EMBL" id="MEV4283961.1"/>
    </source>
</evidence>
<keyword evidence="2" id="KW-1185">Reference proteome</keyword>
<dbReference type="EMBL" id="JBFARM010000001">
    <property type="protein sequence ID" value="MEV4283961.1"/>
    <property type="molecule type" value="Genomic_DNA"/>
</dbReference>
<sequence length="110" mass="12147">MMLVVAHVLAGVFAAWATYDPYSKRDISFILQKAREGQVSDATLIYDEQRISVSTVDGQKWYARYGPPGLSHEALLEELSKADPRGNLKVTVEVSLYGMRPGSAAETTRV</sequence>
<accession>A0ABV3GUK0</accession>
<protein>
    <submittedName>
        <fullName evidence="1">Uncharacterized protein</fullName>
    </submittedName>
</protein>
<name>A0ABV3GUK0_9ACTN</name>